<dbReference type="EMBL" id="VMFD01000002">
    <property type="protein sequence ID" value="TSC66559.1"/>
    <property type="molecule type" value="Genomic_DNA"/>
</dbReference>
<comment type="caution">
    <text evidence="1">The sequence shown here is derived from an EMBL/GenBank/DDBJ whole genome shotgun (WGS) entry which is preliminary data.</text>
</comment>
<dbReference type="GO" id="GO:0000272">
    <property type="term" value="P:polysaccharide catabolic process"/>
    <property type="evidence" value="ECO:0007669"/>
    <property type="project" value="InterPro"/>
</dbReference>
<organism evidence="1 2">
    <name type="scientific">Candidatus Berkelbacteria bacterium Gr01-1014_85</name>
    <dbReference type="NCBI Taxonomy" id="2017150"/>
    <lineage>
        <taxon>Bacteria</taxon>
        <taxon>Candidatus Berkelbacteria</taxon>
    </lineage>
</organism>
<proteinExistence type="predicted"/>
<gene>
    <name evidence="1" type="ORF">CEO22_37</name>
</gene>
<evidence type="ECO:0008006" key="3">
    <source>
        <dbReference type="Google" id="ProtNLM"/>
    </source>
</evidence>
<reference evidence="1 2" key="1">
    <citation type="submission" date="2017-08" db="EMBL/GenBank/DDBJ databases">
        <title>Mechanisms for carbon and nitrogen cycling indicate functional differentiation within the Candidate Phyla Radiation.</title>
        <authorList>
            <person name="Danczak R.E."/>
            <person name="Johnston M.D."/>
            <person name="Kenah C."/>
            <person name="Slattery M."/>
            <person name="Wrighton K.C."/>
            <person name="Wilkins M.J."/>
        </authorList>
    </citation>
    <scope>NUCLEOTIDE SEQUENCE [LARGE SCALE GENOMIC DNA]</scope>
    <source>
        <strain evidence="1">Gr01-1014_85</strain>
    </source>
</reference>
<accession>A0A554JE27</accession>
<dbReference type="InterPro" id="IPR036439">
    <property type="entry name" value="Dockerin_dom_sf"/>
</dbReference>
<evidence type="ECO:0000313" key="2">
    <source>
        <dbReference type="Proteomes" id="UP000316253"/>
    </source>
</evidence>
<name>A0A554JE27_9BACT</name>
<dbReference type="Proteomes" id="UP000316253">
    <property type="component" value="Unassembled WGS sequence"/>
</dbReference>
<dbReference type="Gene3D" id="2.60.40.4130">
    <property type="match status" value="1"/>
</dbReference>
<dbReference type="AlphaFoldDB" id="A0A554JE27"/>
<dbReference type="SUPFAM" id="SSF63446">
    <property type="entry name" value="Type I dockerin domain"/>
    <property type="match status" value="1"/>
</dbReference>
<protein>
    <recommendedName>
        <fullName evidence="3">Dockerin domain-containing protein</fullName>
    </recommendedName>
</protein>
<sequence>MTRSERLRLVTWLIVLALLIGAALFLNRFQRQGGASADILGTIANQAVAIYQSDDGTSESVLSDISTLTVASGSSTATINYKLEGRQDLTIAGVLQLFRAEADSPLLTLKNLKASNGSLIKKLANLPNGSYDFTFKPNCFISQTLTNVPFNNGQGTKVSFTTPFLYGDLNGNDGDRGDNVINSLDYAVLLQLFNSEVASCVDANTDLVINTLDLSALLANFGVSGQRYSLDAVNALDTTAPTL</sequence>
<evidence type="ECO:0000313" key="1">
    <source>
        <dbReference type="EMBL" id="TSC66559.1"/>
    </source>
</evidence>